<proteinExistence type="predicted"/>
<accession>A0ABX8V623</accession>
<dbReference type="Proteomes" id="UP000825381">
    <property type="component" value="Chromosome"/>
</dbReference>
<sequence length="64" mass="7463">MNANTVYEVFLALSEEEKEKFFVLVKAQNTGAFSKMNRQKSKKIRFTKQDAIEYLLATVFKPKN</sequence>
<reference evidence="1 2" key="1">
    <citation type="submission" date="2021-07" db="EMBL/GenBank/DDBJ databases">
        <title>Flavobacterium WSW3-B6 sp.nov, isolated from seaweed.</title>
        <authorList>
            <person name="Muhammad N."/>
            <person name="Ho H."/>
            <person name="Lee Y.-J."/>
            <person name="Nguyen T."/>
            <person name="Ho J."/>
            <person name="Kim S.-G."/>
        </authorList>
    </citation>
    <scope>NUCLEOTIDE SEQUENCE [LARGE SCALE GENOMIC DNA]</scope>
    <source>
        <strain evidence="1 2">WSW3-B6</strain>
    </source>
</reference>
<name>A0ABX8V623_9FLAO</name>
<keyword evidence="2" id="KW-1185">Reference proteome</keyword>
<organism evidence="1 2">
    <name type="scientific">Flavobacterium litorale</name>
    <dbReference type="NCBI Taxonomy" id="2856519"/>
    <lineage>
        <taxon>Bacteria</taxon>
        <taxon>Pseudomonadati</taxon>
        <taxon>Bacteroidota</taxon>
        <taxon>Flavobacteriia</taxon>
        <taxon>Flavobacteriales</taxon>
        <taxon>Flavobacteriaceae</taxon>
        <taxon>Flavobacterium</taxon>
    </lineage>
</organism>
<dbReference type="EMBL" id="CP080429">
    <property type="protein sequence ID" value="QYJ68281.1"/>
    <property type="molecule type" value="Genomic_DNA"/>
</dbReference>
<gene>
    <name evidence="1" type="ORF">K1I41_12270</name>
</gene>
<evidence type="ECO:0008006" key="3">
    <source>
        <dbReference type="Google" id="ProtNLM"/>
    </source>
</evidence>
<dbReference type="RefSeq" id="WP_220640624.1">
    <property type="nucleotide sequence ID" value="NZ_CP080429.1"/>
</dbReference>
<evidence type="ECO:0000313" key="2">
    <source>
        <dbReference type="Proteomes" id="UP000825381"/>
    </source>
</evidence>
<protein>
    <recommendedName>
        <fullName evidence="3">50S ribosomal protein L23</fullName>
    </recommendedName>
</protein>
<evidence type="ECO:0000313" key="1">
    <source>
        <dbReference type="EMBL" id="QYJ68281.1"/>
    </source>
</evidence>